<dbReference type="PROSITE" id="PS51293">
    <property type="entry name" value="SANT"/>
    <property type="match status" value="1"/>
</dbReference>
<keyword evidence="5" id="KW-0539">Nucleus</keyword>
<feature type="domain" description="HTH myb-type" evidence="11">
    <location>
        <begin position="110"/>
        <end position="167"/>
    </location>
</feature>
<dbReference type="AlphaFoldDB" id="A0A4S8JNR5"/>
<dbReference type="GO" id="GO:0009744">
    <property type="term" value="P:response to sucrose"/>
    <property type="evidence" value="ECO:0007669"/>
    <property type="project" value="UniProtKB-ARBA"/>
</dbReference>
<dbReference type="FunFam" id="1.10.10.60:FF:000009">
    <property type="entry name" value="transcription factor MYB1R1"/>
    <property type="match status" value="1"/>
</dbReference>
<name>A0A4S8JNR5_MUSBA</name>
<evidence type="ECO:0000313" key="13">
    <source>
        <dbReference type="Proteomes" id="UP000317650"/>
    </source>
</evidence>
<evidence type="ECO:0000259" key="11">
    <source>
        <dbReference type="PROSITE" id="PS51294"/>
    </source>
</evidence>
<dbReference type="SMART" id="SM00717">
    <property type="entry name" value="SANT"/>
    <property type="match status" value="2"/>
</dbReference>
<organism evidence="12 13">
    <name type="scientific">Musa balbisiana</name>
    <name type="common">Banana</name>
    <dbReference type="NCBI Taxonomy" id="52838"/>
    <lineage>
        <taxon>Eukaryota</taxon>
        <taxon>Viridiplantae</taxon>
        <taxon>Streptophyta</taxon>
        <taxon>Embryophyta</taxon>
        <taxon>Tracheophyta</taxon>
        <taxon>Spermatophyta</taxon>
        <taxon>Magnoliopsida</taxon>
        <taxon>Liliopsida</taxon>
        <taxon>Zingiberales</taxon>
        <taxon>Musaceae</taxon>
        <taxon>Musa</taxon>
    </lineage>
</organism>
<protein>
    <recommendedName>
        <fullName evidence="6">Transcription factor MYBS1</fullName>
    </recommendedName>
    <alternativeName>
        <fullName evidence="7">Myb-related protein S1</fullName>
    </alternativeName>
</protein>
<dbReference type="EMBL" id="PYDT01000004">
    <property type="protein sequence ID" value="THU63888.1"/>
    <property type="molecule type" value="Genomic_DNA"/>
</dbReference>
<dbReference type="STRING" id="52838.A0A4S8JNR5"/>
<keyword evidence="4" id="KW-0804">Transcription</keyword>
<dbReference type="SUPFAM" id="SSF46689">
    <property type="entry name" value="Homeodomain-like"/>
    <property type="match status" value="2"/>
</dbReference>
<dbReference type="FunFam" id="1.10.10.60:FF:000154">
    <property type="entry name" value="Transcription factor SRM1"/>
    <property type="match status" value="1"/>
</dbReference>
<dbReference type="InterPro" id="IPR009057">
    <property type="entry name" value="Homeodomain-like_sf"/>
</dbReference>
<dbReference type="NCBIfam" id="TIGR01557">
    <property type="entry name" value="myb_SHAQKYF"/>
    <property type="match status" value="1"/>
</dbReference>
<feature type="domain" description="Myb-like" evidence="9">
    <location>
        <begin position="11"/>
        <end position="58"/>
    </location>
</feature>
<sequence length="282" mass="30226">MLMEEASFSPSWTREQDKAFEYALATHHEDCDDRWEKIAVDVPGKTIEDIKHHYELLVEDVNGIESGRVPLPCYPSSSEGGDLANEGGGSKKGGHSHGDSGHGGKASRSDQERRKGIAWTEDEHRLFLLGLEKYGKGDWRSISRNFVISRTPTQVASHAQKYFIRLNSMNKDRRRTSIHDITTVTNGDTPTPQGPITGQINASVATAGKSAKHSLQSAADPAGVGIFGTTIGQPVVGGPLMPAVGTPVNLPVPAGSHIGYPVRTPASISSTTYQMPPTSSGS</sequence>
<feature type="region of interest" description="Disordered" evidence="8">
    <location>
        <begin position="72"/>
        <end position="117"/>
    </location>
</feature>
<evidence type="ECO:0000256" key="7">
    <source>
        <dbReference type="ARBA" id="ARBA00076145"/>
    </source>
</evidence>
<dbReference type="GO" id="GO:0009739">
    <property type="term" value="P:response to gibberellin"/>
    <property type="evidence" value="ECO:0007669"/>
    <property type="project" value="UniProtKB-ARBA"/>
</dbReference>
<dbReference type="PANTHER" id="PTHR44042">
    <property type="entry name" value="DUPLICATED HOMEODOMAIN-LIKE SUPERFAMILY PROTEIN-RELATED"/>
    <property type="match status" value="1"/>
</dbReference>
<dbReference type="PANTHER" id="PTHR44042:SF66">
    <property type="entry name" value="MYB FAMILY TRANSCRIPTION FACTOR"/>
    <property type="match status" value="1"/>
</dbReference>
<evidence type="ECO:0000256" key="6">
    <source>
        <dbReference type="ARBA" id="ARBA00068153"/>
    </source>
</evidence>
<feature type="compositionally biased region" description="Basic and acidic residues" evidence="8">
    <location>
        <begin position="96"/>
        <end position="117"/>
    </location>
</feature>
<feature type="domain" description="Myb-like" evidence="9">
    <location>
        <begin position="111"/>
        <end position="163"/>
    </location>
</feature>
<evidence type="ECO:0000256" key="3">
    <source>
        <dbReference type="ARBA" id="ARBA00023125"/>
    </source>
</evidence>
<evidence type="ECO:0000256" key="1">
    <source>
        <dbReference type="ARBA" id="ARBA00004123"/>
    </source>
</evidence>
<evidence type="ECO:0000256" key="4">
    <source>
        <dbReference type="ARBA" id="ARBA00023163"/>
    </source>
</evidence>
<evidence type="ECO:0000256" key="5">
    <source>
        <dbReference type="ARBA" id="ARBA00023242"/>
    </source>
</evidence>
<evidence type="ECO:0000256" key="8">
    <source>
        <dbReference type="SAM" id="MobiDB-lite"/>
    </source>
</evidence>
<dbReference type="InterPro" id="IPR001005">
    <property type="entry name" value="SANT/Myb"/>
</dbReference>
<keyword evidence="13" id="KW-1185">Reference proteome</keyword>
<keyword evidence="3" id="KW-0238">DNA-binding</keyword>
<dbReference type="InterPro" id="IPR006447">
    <property type="entry name" value="Myb_dom_plants"/>
</dbReference>
<evidence type="ECO:0000259" key="10">
    <source>
        <dbReference type="PROSITE" id="PS51293"/>
    </source>
</evidence>
<comment type="caution">
    <text evidence="12">The sequence shown here is derived from an EMBL/GenBank/DDBJ whole genome shotgun (WGS) entry which is preliminary data.</text>
</comment>
<dbReference type="GO" id="GO:0003677">
    <property type="term" value="F:DNA binding"/>
    <property type="evidence" value="ECO:0007669"/>
    <property type="project" value="UniProtKB-KW"/>
</dbReference>
<dbReference type="Gene3D" id="1.10.10.60">
    <property type="entry name" value="Homeodomain-like"/>
    <property type="match status" value="2"/>
</dbReference>
<reference evidence="12 13" key="1">
    <citation type="journal article" date="2019" name="Nat. Plants">
        <title>Genome sequencing of Musa balbisiana reveals subgenome evolution and function divergence in polyploid bananas.</title>
        <authorList>
            <person name="Yao X."/>
        </authorList>
    </citation>
    <scope>NUCLEOTIDE SEQUENCE [LARGE SCALE GENOMIC DNA]</scope>
    <source>
        <strain evidence="13">cv. DH-PKW</strain>
        <tissue evidence="12">Leaves</tissue>
    </source>
</reference>
<dbReference type="Pfam" id="PF00249">
    <property type="entry name" value="Myb_DNA-binding"/>
    <property type="match status" value="2"/>
</dbReference>
<gene>
    <name evidence="12" type="ORF">C4D60_Mb01t20590</name>
</gene>
<comment type="subcellular location">
    <subcellularLocation>
        <location evidence="1">Nucleus</location>
    </subcellularLocation>
</comment>
<dbReference type="InterPro" id="IPR017930">
    <property type="entry name" value="Myb_dom"/>
</dbReference>
<dbReference type="InterPro" id="IPR017884">
    <property type="entry name" value="SANT_dom"/>
</dbReference>
<dbReference type="PROSITE" id="PS50090">
    <property type="entry name" value="MYB_LIKE"/>
    <property type="match status" value="2"/>
</dbReference>
<dbReference type="GO" id="GO:0005634">
    <property type="term" value="C:nucleus"/>
    <property type="evidence" value="ECO:0007669"/>
    <property type="project" value="UniProtKB-SubCell"/>
</dbReference>
<evidence type="ECO:0000256" key="2">
    <source>
        <dbReference type="ARBA" id="ARBA00023015"/>
    </source>
</evidence>
<dbReference type="CDD" id="cd00167">
    <property type="entry name" value="SANT"/>
    <property type="match status" value="2"/>
</dbReference>
<keyword evidence="2" id="KW-0805">Transcription regulation</keyword>
<evidence type="ECO:0000259" key="9">
    <source>
        <dbReference type="PROSITE" id="PS50090"/>
    </source>
</evidence>
<dbReference type="PROSITE" id="PS51294">
    <property type="entry name" value="HTH_MYB"/>
    <property type="match status" value="1"/>
</dbReference>
<evidence type="ECO:0000313" key="12">
    <source>
        <dbReference type="EMBL" id="THU63888.1"/>
    </source>
</evidence>
<dbReference type="Proteomes" id="UP000317650">
    <property type="component" value="Chromosome 1"/>
</dbReference>
<accession>A0A4S8JNR5</accession>
<proteinExistence type="predicted"/>
<feature type="domain" description="SANT" evidence="10">
    <location>
        <begin position="119"/>
        <end position="167"/>
    </location>
</feature>